<keyword evidence="2" id="KW-1185">Reference proteome</keyword>
<protein>
    <submittedName>
        <fullName evidence="1">Uncharacterized protein</fullName>
    </submittedName>
</protein>
<dbReference type="KEGG" id="oat:OAN307_c15940"/>
<gene>
    <name evidence="1" type="ORF">OAN307_c15940</name>
</gene>
<organism evidence="1 2">
    <name type="scientific">Octadecabacter antarcticus 307</name>
    <dbReference type="NCBI Taxonomy" id="391626"/>
    <lineage>
        <taxon>Bacteria</taxon>
        <taxon>Pseudomonadati</taxon>
        <taxon>Pseudomonadota</taxon>
        <taxon>Alphaproteobacteria</taxon>
        <taxon>Rhodobacterales</taxon>
        <taxon>Roseobacteraceae</taxon>
        <taxon>Octadecabacter</taxon>
    </lineage>
</organism>
<dbReference type="Proteomes" id="UP000005307">
    <property type="component" value="Chromosome"/>
</dbReference>
<dbReference type="AlphaFoldDB" id="M9R4X4"/>
<reference evidence="1 2" key="1">
    <citation type="journal article" date="2013" name="PLoS ONE">
        <title>Poles Apart: Arctic and Antarctic Octadecabacter strains Share High Genome Plasticity and a New Type of Xanthorhodopsin.</title>
        <authorList>
            <person name="Vollmers J."/>
            <person name="Voget S."/>
            <person name="Dietrich S."/>
            <person name="Gollnow K."/>
            <person name="Smits M."/>
            <person name="Meyer K."/>
            <person name="Brinkhoff T."/>
            <person name="Simon M."/>
            <person name="Daniel R."/>
        </authorList>
    </citation>
    <scope>NUCLEOTIDE SEQUENCE [LARGE SCALE GENOMIC DNA]</scope>
    <source>
        <strain evidence="1 2">307</strain>
    </source>
</reference>
<evidence type="ECO:0000313" key="1">
    <source>
        <dbReference type="EMBL" id="AGI67267.1"/>
    </source>
</evidence>
<evidence type="ECO:0000313" key="2">
    <source>
        <dbReference type="Proteomes" id="UP000005307"/>
    </source>
</evidence>
<accession>M9R4X4</accession>
<dbReference type="EMBL" id="CP003740">
    <property type="protein sequence ID" value="AGI67267.1"/>
    <property type="molecule type" value="Genomic_DNA"/>
</dbReference>
<name>M9R4X4_9RHOB</name>
<dbReference type="HOGENOM" id="CLU_2220482_0_0_5"/>
<proteinExistence type="predicted"/>
<sequence length="106" mass="11618">MRAFSSFRLSGVVVVHGSAPDATPISGTRETALSERSDALWGVLKVLDPINDPLCQWYGLVRADHLVGIAKGEICRRLDAFDRDGTACAQTFDVRLTRQLPCVNFV</sequence>